<name>A0A545UUT7_9HYPO</name>
<feature type="domain" description="ABC transporter" evidence="11">
    <location>
        <begin position="887"/>
        <end position="1118"/>
    </location>
</feature>
<keyword evidence="5" id="KW-0547">Nucleotide-binding</keyword>
<dbReference type="GO" id="GO:0140359">
    <property type="term" value="F:ABC-type transporter activity"/>
    <property type="evidence" value="ECO:0007669"/>
    <property type="project" value="InterPro"/>
</dbReference>
<evidence type="ECO:0000256" key="3">
    <source>
        <dbReference type="ARBA" id="ARBA00022475"/>
    </source>
</evidence>
<dbReference type="InterPro" id="IPR003439">
    <property type="entry name" value="ABC_transporter-like_ATP-bd"/>
</dbReference>
<dbReference type="InterPro" id="IPR011527">
    <property type="entry name" value="ABC1_TM_dom"/>
</dbReference>
<dbReference type="InterPro" id="IPR017871">
    <property type="entry name" value="ABC_transporter-like_CS"/>
</dbReference>
<dbReference type="SUPFAM" id="SSF90123">
    <property type="entry name" value="ABC transporter transmembrane region"/>
    <property type="match status" value="2"/>
</dbReference>
<feature type="domain" description="ABC transmembrane type-1" evidence="12">
    <location>
        <begin position="1175"/>
        <end position="1451"/>
    </location>
</feature>
<dbReference type="SMART" id="SM00382">
    <property type="entry name" value="AAA"/>
    <property type="match status" value="2"/>
</dbReference>
<dbReference type="Pfam" id="PF00005">
    <property type="entry name" value="ABC_tran"/>
    <property type="match status" value="2"/>
</dbReference>
<keyword evidence="3" id="KW-1003">Cell membrane</keyword>
<keyword evidence="6" id="KW-0067">ATP-binding</keyword>
<evidence type="ECO:0000256" key="8">
    <source>
        <dbReference type="ARBA" id="ARBA00023136"/>
    </source>
</evidence>
<dbReference type="STRING" id="43265.A0A545UUT7"/>
<keyword evidence="4 10" id="KW-0812">Transmembrane</keyword>
<dbReference type="InterPro" id="IPR027417">
    <property type="entry name" value="P-loop_NTPase"/>
</dbReference>
<feature type="transmembrane region" description="Helical" evidence="10">
    <location>
        <begin position="689"/>
        <end position="707"/>
    </location>
</feature>
<dbReference type="GO" id="GO:0016887">
    <property type="term" value="F:ATP hydrolysis activity"/>
    <property type="evidence" value="ECO:0007669"/>
    <property type="project" value="InterPro"/>
</dbReference>
<dbReference type="GO" id="GO:0016491">
    <property type="term" value="F:oxidoreductase activity"/>
    <property type="evidence" value="ECO:0007669"/>
    <property type="project" value="InterPro"/>
</dbReference>
<dbReference type="Pfam" id="PF00264">
    <property type="entry name" value="Tyrosinase"/>
    <property type="match status" value="1"/>
</dbReference>
<evidence type="ECO:0000259" key="11">
    <source>
        <dbReference type="PROSITE" id="PS50893"/>
    </source>
</evidence>
<feature type="transmembrane region" description="Helical" evidence="10">
    <location>
        <begin position="470"/>
        <end position="491"/>
    </location>
</feature>
<dbReference type="GO" id="GO:0005524">
    <property type="term" value="F:ATP binding"/>
    <property type="evidence" value="ECO:0007669"/>
    <property type="project" value="UniProtKB-KW"/>
</dbReference>
<organism evidence="13 14">
    <name type="scientific">Cordyceps javanica</name>
    <dbReference type="NCBI Taxonomy" id="43265"/>
    <lineage>
        <taxon>Eukaryota</taxon>
        <taxon>Fungi</taxon>
        <taxon>Dikarya</taxon>
        <taxon>Ascomycota</taxon>
        <taxon>Pezizomycotina</taxon>
        <taxon>Sordariomycetes</taxon>
        <taxon>Hypocreomycetidae</taxon>
        <taxon>Hypocreales</taxon>
        <taxon>Cordycipitaceae</taxon>
        <taxon>Cordyceps</taxon>
    </lineage>
</organism>
<evidence type="ECO:0000256" key="4">
    <source>
        <dbReference type="ARBA" id="ARBA00022692"/>
    </source>
</evidence>
<reference evidence="13 14" key="1">
    <citation type="journal article" date="2019" name="Appl. Microbiol. Biotechnol.">
        <title>Genome sequence of Isaria javanica and comparative genome analysis insights into family S53 peptidase evolution in fungal entomopathogens.</title>
        <authorList>
            <person name="Lin R."/>
            <person name="Zhang X."/>
            <person name="Xin B."/>
            <person name="Zou M."/>
            <person name="Gao Y."/>
            <person name="Qin F."/>
            <person name="Hu Q."/>
            <person name="Xie B."/>
            <person name="Cheng X."/>
        </authorList>
    </citation>
    <scope>NUCLEOTIDE SEQUENCE [LARGE SCALE GENOMIC DNA]</scope>
    <source>
        <strain evidence="13 14">IJ1G</strain>
    </source>
</reference>
<evidence type="ECO:0000256" key="10">
    <source>
        <dbReference type="SAM" id="Phobius"/>
    </source>
</evidence>
<evidence type="ECO:0000256" key="6">
    <source>
        <dbReference type="ARBA" id="ARBA00022840"/>
    </source>
</evidence>
<feature type="transmembrane region" description="Helical" evidence="10">
    <location>
        <begin position="441"/>
        <end position="458"/>
    </location>
</feature>
<dbReference type="SUPFAM" id="SSF48056">
    <property type="entry name" value="Di-copper centre-containing domain"/>
    <property type="match status" value="1"/>
</dbReference>
<dbReference type="Pfam" id="PF00664">
    <property type="entry name" value="ABC_membrane"/>
    <property type="match status" value="1"/>
</dbReference>
<feature type="domain" description="ABC transporter" evidence="11">
    <location>
        <begin position="1488"/>
        <end position="1771"/>
    </location>
</feature>
<evidence type="ECO:0000256" key="7">
    <source>
        <dbReference type="ARBA" id="ARBA00022989"/>
    </source>
</evidence>
<dbReference type="Proteomes" id="UP000315783">
    <property type="component" value="Unassembled WGS sequence"/>
</dbReference>
<protein>
    <submittedName>
        <fullName evidence="13">ABC multidrug transporter</fullName>
    </submittedName>
</protein>
<dbReference type="SUPFAM" id="SSF52540">
    <property type="entry name" value="P-loop containing nucleoside triphosphate hydrolases"/>
    <property type="match status" value="2"/>
</dbReference>
<feature type="transmembrane region" description="Helical" evidence="10">
    <location>
        <begin position="51"/>
        <end position="72"/>
    </location>
</feature>
<keyword evidence="2" id="KW-0813">Transport</keyword>
<feature type="transmembrane region" description="Helical" evidence="10">
    <location>
        <begin position="817"/>
        <end position="841"/>
    </location>
</feature>
<keyword evidence="7 10" id="KW-1133">Transmembrane helix</keyword>
<evidence type="ECO:0000256" key="2">
    <source>
        <dbReference type="ARBA" id="ARBA00022448"/>
    </source>
</evidence>
<keyword evidence="8 10" id="KW-0472">Membrane</keyword>
<evidence type="ECO:0000313" key="13">
    <source>
        <dbReference type="EMBL" id="TQV93218.1"/>
    </source>
</evidence>
<dbReference type="InterPro" id="IPR002227">
    <property type="entry name" value="Tyrosinase_Cu-bd"/>
</dbReference>
<dbReference type="InterPro" id="IPR036640">
    <property type="entry name" value="ABC1_TM_sf"/>
</dbReference>
<dbReference type="InterPro" id="IPR008922">
    <property type="entry name" value="Di-copper_centre_dom_sf"/>
</dbReference>
<comment type="caution">
    <text evidence="13">The sequence shown here is derived from an EMBL/GenBank/DDBJ whole genome shotgun (WGS) entry which is preliminary data.</text>
</comment>
<proteinExistence type="predicted"/>
<dbReference type="PRINTS" id="PR00092">
    <property type="entry name" value="TYROSINASE"/>
</dbReference>
<feature type="domain" description="ABC transmembrane type-1" evidence="12">
    <location>
        <begin position="569"/>
        <end position="838"/>
    </location>
</feature>
<feature type="transmembrane region" description="Helical" evidence="10">
    <location>
        <begin position="593"/>
        <end position="614"/>
    </location>
</feature>
<dbReference type="PANTHER" id="PTHR24223:SF345">
    <property type="entry name" value="ABC MULTIDRUG TRANSPORTER (EUROFUNG)"/>
    <property type="match status" value="1"/>
</dbReference>
<evidence type="ECO:0000259" key="12">
    <source>
        <dbReference type="PROSITE" id="PS50929"/>
    </source>
</evidence>
<feature type="transmembrane region" description="Helical" evidence="10">
    <location>
        <begin position="1282"/>
        <end position="1303"/>
    </location>
</feature>
<dbReference type="CDD" id="cd03250">
    <property type="entry name" value="ABCC_MRP_domain1"/>
    <property type="match status" value="1"/>
</dbReference>
<dbReference type="InterPro" id="IPR050173">
    <property type="entry name" value="ABC_transporter_C-like"/>
</dbReference>
<feature type="region of interest" description="Disordered" evidence="9">
    <location>
        <begin position="1618"/>
        <end position="1649"/>
    </location>
</feature>
<dbReference type="PROSITE" id="PS00211">
    <property type="entry name" value="ABC_TRANSPORTER_1"/>
    <property type="match status" value="2"/>
</dbReference>
<dbReference type="PANTHER" id="PTHR24223">
    <property type="entry name" value="ATP-BINDING CASSETTE SUB-FAMILY C"/>
    <property type="match status" value="1"/>
</dbReference>
<accession>A0A545UUT7</accession>
<dbReference type="PROSITE" id="PS50893">
    <property type="entry name" value="ABC_TRANSPORTER_2"/>
    <property type="match status" value="2"/>
</dbReference>
<dbReference type="EMBL" id="SPUK01000012">
    <property type="protein sequence ID" value="TQV93218.1"/>
    <property type="molecule type" value="Genomic_DNA"/>
</dbReference>
<dbReference type="InterPro" id="IPR044726">
    <property type="entry name" value="ABCC_6TM_D2"/>
</dbReference>
<gene>
    <name evidence="13" type="ORF">IF1G_07796</name>
</gene>
<evidence type="ECO:0000256" key="1">
    <source>
        <dbReference type="ARBA" id="ARBA00004651"/>
    </source>
</evidence>
<dbReference type="Gene3D" id="3.40.50.300">
    <property type="entry name" value="P-loop containing nucleotide triphosphate hydrolases"/>
    <property type="match status" value="2"/>
</dbReference>
<sequence>MGMYSPLKHNSPSLGCEKDDLDHGDVSGLDFNQRREAPWLARLKQLQSNRLVLGCVSIVASCIVIGTIALSASSSHPAARCKSPPLRREWRQLDTTEKSRYIEAVKCLQTFPSELTGIGRRSDDFPWLHRHVAKSIHDTSMFLPYHRYVLHLYEKSLHELCDYEGVLPYWDWGLDWEDPTKSAIWDPETGFGGNGDADSKVTVGWGSCVTDGPLADYKVMFYNMVLELHCLSRGFGRCFGLNGTWSGDAFKPSAIEHVLRQTSFAEFSAALESGPHDAVPNNVCGDFYYLEAPNVFFLHHGNLDRLWKKWQDSEAGRTWEYNGPADSANLTEATVNDVLYMKGLGPDITVKEILDTESAIAICMLQLISLVHASSQHASSVALVQRLLFVLADAAVCMLSFFEHGRNTGPSTLLTAYLFFAIFSKALTAGLQLVAWNLCTISGLSAAVFTGRLFLFILESQTKRSILREPYNGLPAEATSGFLGVLFFWWVNKFLQTGYSKALSLADMPPLDESLDAVEIRDAMQQEWERKRNSKSRHALMLALLKTSWRPNIYVFIPRLLCTILRCCQPLLISRAIIFFSQELSPFEDRNEAFCLIFFTFIIYTGLPICNGAYTRLLARVNIVERMALVGAIYNDCLLVKEGVFDESAAVALMSNDVSGAAGFWDLFHDVWSQLLEVGIGMYMLAKELGWVCIFPVLVVFCISWVVEFITANLADRQVAFSRATQSRISTTKAVLDSMKNIKMMGLVEQMKTRIQGTRTYELEKFAAFYRLLLAFFTSSVALHLFSPAITLILYAVQAQIRGAKSVDTEMVFTSLAIIAIVATPANSLLGVFPEVASVLASFDRIQSYLRIPSREDRRQFIETSRPMSDQGQLSALPSAPNDKTTVKFDNVNIRPASTADLALKNISTMWKQGDLVVISGSVGSGKTTLAKALLGELLQDSGIIQTAHKTAAYCAQVAWLVNGTVREVICRLGNGRSIFDAVWYQRVVHACDLEEDFRQMPNGDQTVIGSRGITLSGGQKQRIALARAIFAREDIIILDDTLSALDASTQRHITNSLFGPNGLFKELGTTVVLITHTIQYLPLADHIIILDAKGGVAEQGAWNVLRAGTGYTSKIVLGHDNKEAEDLAPDRIKFGDGVLQELEKSDDIHQTTRATGDVTLYKYYFSAIGIPRLLLLLVSLTLYSIFVGIIPYWLKWMGESGGLYMWFYTGIYFLLSLGAFASVAVAISTIFLVIAPHSGHTLHERLLRTVMHAPQAYFATTDTGITLNRFSSDIRMIDRSLPFALFQVFQAIFLLLSQFILLCIVQPLIMITLPFTILAVYSIQKVYLTTSRQLRAVDLEARALVNSSFLETLEGVATIRAFGWQQAFSKDNAQKLDLSLRPDYMLTCVQRWLDLVLDLIVPGLAICVISLGVIFKGTTTGGQIGLALNVILQANRYILRLVSAWTSLETSLGAISRVRDFEQSVLPEEEPGRNPRPPPGWPAHGAVEFANVSASYHESALALDGITVTLAPGMKVGVVGRTGSGKTSLLLSLVRLVELQGSGKVRVDGLDICDLSRDAMRARIITVPQDPMLVKNDTVRQNLDIAAADLSDEEMVRVLERVGLWRVLLARRDRGNYSESSSVVPGDDTQKKSPLAQSVEAEDGEQLSCDESNNKLAADILDLTMESVPLSQGQQQLFSLARALLMRHLRGRLVLLDEATSSVDTETDKLMQGILREDFQDYTVITVAHRLDTIMDSDVVLAMHGGKLVEAGRPSELVEREGGLFRTLLSGKKLAL</sequence>
<feature type="transmembrane region" description="Helical" evidence="10">
    <location>
        <begin position="772"/>
        <end position="797"/>
    </location>
</feature>
<dbReference type="Gene3D" id="1.10.1280.10">
    <property type="entry name" value="Di-copper center containing domain from catechol oxidase"/>
    <property type="match status" value="1"/>
</dbReference>
<comment type="subcellular location">
    <subcellularLocation>
        <location evidence="1">Cell membrane</location>
        <topology evidence="1">Multi-pass membrane protein</topology>
    </subcellularLocation>
</comment>
<dbReference type="InterPro" id="IPR003593">
    <property type="entry name" value="AAA+_ATPase"/>
</dbReference>
<keyword evidence="14" id="KW-1185">Reference proteome</keyword>
<evidence type="ECO:0000313" key="14">
    <source>
        <dbReference type="Proteomes" id="UP000315783"/>
    </source>
</evidence>
<evidence type="ECO:0000256" key="9">
    <source>
        <dbReference type="SAM" id="MobiDB-lite"/>
    </source>
</evidence>
<dbReference type="PROSITE" id="PS50929">
    <property type="entry name" value="ABC_TM1F"/>
    <property type="match status" value="2"/>
</dbReference>
<feature type="transmembrane region" description="Helical" evidence="10">
    <location>
        <begin position="1207"/>
        <end position="1236"/>
    </location>
</feature>
<dbReference type="Gene3D" id="1.20.1560.10">
    <property type="entry name" value="ABC transporter type 1, transmembrane domain"/>
    <property type="match status" value="2"/>
</dbReference>
<dbReference type="CDD" id="cd18580">
    <property type="entry name" value="ABC_6TM_ABCC_D2"/>
    <property type="match status" value="1"/>
</dbReference>
<dbReference type="GO" id="GO:0005886">
    <property type="term" value="C:plasma membrane"/>
    <property type="evidence" value="ECO:0007669"/>
    <property type="project" value="UniProtKB-SubCell"/>
</dbReference>
<feature type="transmembrane region" description="Helical" evidence="10">
    <location>
        <begin position="1174"/>
        <end position="1195"/>
    </location>
</feature>
<feature type="transmembrane region" description="Helical" evidence="10">
    <location>
        <begin position="1396"/>
        <end position="1416"/>
    </location>
</feature>
<evidence type="ECO:0000256" key="5">
    <source>
        <dbReference type="ARBA" id="ARBA00022741"/>
    </source>
</evidence>
<dbReference type="FunFam" id="1.20.1560.10:FF:000066">
    <property type="entry name" value="ABC multidrug transporter (Eurofung)"/>
    <property type="match status" value="1"/>
</dbReference>